<evidence type="ECO:0000259" key="2">
    <source>
        <dbReference type="Pfam" id="PF01636"/>
    </source>
</evidence>
<sequence>MPAPPTGVPGDASRPEPDPPWDELLAWAVRDVEPLVGHHNRNYLVRARPRDSEQVKLRVPIRDALKVVLRVWPSEADVLGALERRVPRIPRCLADRGDFTVHTYAPGEPLARLCAAGKPVDERYVSQILELFGTLAALDTAALPPLPEDWPKDGDSTGFLLRLLRFAEEEVHRPNRQEFGALFDGLGVRETALLAFGERLGGLVSRPFVLLHTDVHRHNLIVRPDGSLFVLDWELAMLGDPVHDLATHLCRMSYPRPGQWDEVVHRWQRAVGEVSPDLVEGMERDLDRYVDFERAQSVYPDIMRAARGLGPWAEPEALRRAARAVHGALVRAEGPLSLERIPVLPRIEDLLRDWHRSRSAPLSSPPAPSSVLASPVG</sequence>
<dbReference type="EMBL" id="BMMS01000009">
    <property type="protein sequence ID" value="GGO87240.1"/>
    <property type="molecule type" value="Genomic_DNA"/>
</dbReference>
<dbReference type="SUPFAM" id="SSF56112">
    <property type="entry name" value="Protein kinase-like (PK-like)"/>
    <property type="match status" value="1"/>
</dbReference>
<feature type="region of interest" description="Disordered" evidence="1">
    <location>
        <begin position="1"/>
        <end position="20"/>
    </location>
</feature>
<comment type="caution">
    <text evidence="3">The sequence shown here is derived from an EMBL/GenBank/DDBJ whole genome shotgun (WGS) entry which is preliminary data.</text>
</comment>
<dbReference type="PANTHER" id="PTHR40086">
    <property type="entry name" value="PHOSPHOTRANSFERASE YTMP-RELATED"/>
    <property type="match status" value="1"/>
</dbReference>
<dbReference type="Pfam" id="PF01636">
    <property type="entry name" value="APH"/>
    <property type="match status" value="1"/>
</dbReference>
<dbReference type="RefSeq" id="WP_189131694.1">
    <property type="nucleotide sequence ID" value="NZ_BMMS01000009.1"/>
</dbReference>
<organism evidence="3 4">
    <name type="scientific">Wenjunlia tyrosinilytica</name>
    <dbReference type="NCBI Taxonomy" id="1544741"/>
    <lineage>
        <taxon>Bacteria</taxon>
        <taxon>Bacillati</taxon>
        <taxon>Actinomycetota</taxon>
        <taxon>Actinomycetes</taxon>
        <taxon>Kitasatosporales</taxon>
        <taxon>Streptomycetaceae</taxon>
        <taxon>Wenjunlia</taxon>
    </lineage>
</organism>
<reference evidence="3" key="2">
    <citation type="submission" date="2020-09" db="EMBL/GenBank/DDBJ databases">
        <authorList>
            <person name="Sun Q."/>
            <person name="Zhou Y."/>
        </authorList>
    </citation>
    <scope>NUCLEOTIDE SEQUENCE</scope>
    <source>
        <strain evidence="3">CGMCC 4.7201</strain>
    </source>
</reference>
<dbReference type="Gene3D" id="3.90.1200.10">
    <property type="match status" value="1"/>
</dbReference>
<dbReference type="InterPro" id="IPR002575">
    <property type="entry name" value="Aminoglycoside_PTrfase"/>
</dbReference>
<keyword evidence="4" id="KW-1185">Reference proteome</keyword>
<dbReference type="AlphaFoldDB" id="A0A917ZMN3"/>
<dbReference type="PANTHER" id="PTHR40086:SF1">
    <property type="entry name" value="CELL CYCLE REGULATOR CCRZ"/>
    <property type="match status" value="1"/>
</dbReference>
<reference evidence="3" key="1">
    <citation type="journal article" date="2014" name="Int. J. Syst. Evol. Microbiol.">
        <title>Complete genome sequence of Corynebacterium casei LMG S-19264T (=DSM 44701T), isolated from a smear-ripened cheese.</title>
        <authorList>
            <consortium name="US DOE Joint Genome Institute (JGI-PGF)"/>
            <person name="Walter F."/>
            <person name="Albersmeier A."/>
            <person name="Kalinowski J."/>
            <person name="Ruckert C."/>
        </authorList>
    </citation>
    <scope>NUCLEOTIDE SEQUENCE</scope>
    <source>
        <strain evidence="3">CGMCC 4.7201</strain>
    </source>
</reference>
<name>A0A917ZMN3_9ACTN</name>
<evidence type="ECO:0000313" key="4">
    <source>
        <dbReference type="Proteomes" id="UP000641932"/>
    </source>
</evidence>
<evidence type="ECO:0000313" key="3">
    <source>
        <dbReference type="EMBL" id="GGO87240.1"/>
    </source>
</evidence>
<dbReference type="InterPro" id="IPR052077">
    <property type="entry name" value="CcrZ_PhaseVar_Mediator"/>
</dbReference>
<protein>
    <recommendedName>
        <fullName evidence="2">Aminoglycoside phosphotransferase domain-containing protein</fullName>
    </recommendedName>
</protein>
<accession>A0A917ZMN3</accession>
<gene>
    <name evidence="3" type="ORF">GCM10012280_25270</name>
</gene>
<feature type="domain" description="Aminoglycoside phosphotransferase" evidence="2">
    <location>
        <begin position="37"/>
        <end position="271"/>
    </location>
</feature>
<proteinExistence type="predicted"/>
<evidence type="ECO:0000256" key="1">
    <source>
        <dbReference type="SAM" id="MobiDB-lite"/>
    </source>
</evidence>
<dbReference type="Proteomes" id="UP000641932">
    <property type="component" value="Unassembled WGS sequence"/>
</dbReference>
<dbReference type="InterPro" id="IPR011009">
    <property type="entry name" value="Kinase-like_dom_sf"/>
</dbReference>
<feature type="region of interest" description="Disordered" evidence="1">
    <location>
        <begin position="358"/>
        <end position="377"/>
    </location>
</feature>